<dbReference type="GO" id="GO:0005324">
    <property type="term" value="F:long-chain fatty acid transmembrane transporter activity"/>
    <property type="evidence" value="ECO:0007669"/>
    <property type="project" value="TreeGrafter"/>
</dbReference>
<dbReference type="InterPro" id="IPR036640">
    <property type="entry name" value="ABC1_TM_sf"/>
</dbReference>
<dbReference type="GO" id="GO:0005524">
    <property type="term" value="F:ATP binding"/>
    <property type="evidence" value="ECO:0007669"/>
    <property type="project" value="InterPro"/>
</dbReference>
<dbReference type="PANTHER" id="PTHR11384">
    <property type="entry name" value="ATP-BINDING CASSETTE, SUB-FAMILY D MEMBER"/>
    <property type="match status" value="1"/>
</dbReference>
<comment type="similarity">
    <text evidence="1">Belongs to the ABC transporter superfamily. ABCD family. Peroxisomal fatty acyl CoA transporter (TC 3.A.1.203) subfamily.</text>
</comment>
<dbReference type="SUPFAM" id="SSF90123">
    <property type="entry name" value="ABC transporter transmembrane region"/>
    <property type="match status" value="1"/>
</dbReference>
<keyword evidence="4" id="KW-1133">Transmembrane helix</keyword>
<gene>
    <name evidence="8" type="ORF">BJ085DRAFT_23141</name>
</gene>
<dbReference type="EMBL" id="ML003718">
    <property type="protein sequence ID" value="RKP33592.1"/>
    <property type="molecule type" value="Genomic_DNA"/>
</dbReference>
<dbReference type="STRING" id="215637.A0A4P9ZLV6"/>
<dbReference type="GO" id="GO:0007031">
    <property type="term" value="P:peroxisome organization"/>
    <property type="evidence" value="ECO:0007669"/>
    <property type="project" value="TreeGrafter"/>
</dbReference>
<feature type="region of interest" description="Disordered" evidence="6">
    <location>
        <begin position="43"/>
        <end position="66"/>
    </location>
</feature>
<dbReference type="InterPro" id="IPR027417">
    <property type="entry name" value="P-loop_NTPase"/>
</dbReference>
<dbReference type="InterPro" id="IPR011527">
    <property type="entry name" value="ABC1_TM_dom"/>
</dbReference>
<evidence type="ECO:0000259" key="7">
    <source>
        <dbReference type="PROSITE" id="PS50929"/>
    </source>
</evidence>
<organism evidence="8 9">
    <name type="scientific">Dimargaris cristalligena</name>
    <dbReference type="NCBI Taxonomy" id="215637"/>
    <lineage>
        <taxon>Eukaryota</taxon>
        <taxon>Fungi</taxon>
        <taxon>Fungi incertae sedis</taxon>
        <taxon>Zoopagomycota</taxon>
        <taxon>Kickxellomycotina</taxon>
        <taxon>Dimargaritomycetes</taxon>
        <taxon>Dimargaritales</taxon>
        <taxon>Dimargaritaceae</taxon>
        <taxon>Dimargaris</taxon>
    </lineage>
</organism>
<dbReference type="GO" id="GO:0140359">
    <property type="term" value="F:ABC-type transporter activity"/>
    <property type="evidence" value="ECO:0007669"/>
    <property type="project" value="InterPro"/>
</dbReference>
<evidence type="ECO:0000313" key="9">
    <source>
        <dbReference type="Proteomes" id="UP000268162"/>
    </source>
</evidence>
<proteinExistence type="inferred from homology"/>
<dbReference type="GO" id="GO:0016887">
    <property type="term" value="F:ATP hydrolysis activity"/>
    <property type="evidence" value="ECO:0007669"/>
    <property type="project" value="InterPro"/>
</dbReference>
<dbReference type="GO" id="GO:0006635">
    <property type="term" value="P:fatty acid beta-oxidation"/>
    <property type="evidence" value="ECO:0007669"/>
    <property type="project" value="TreeGrafter"/>
</dbReference>
<feature type="non-terminal residue" evidence="8">
    <location>
        <position position="540"/>
    </location>
</feature>
<keyword evidence="3 8" id="KW-0812">Transmembrane</keyword>
<dbReference type="Pfam" id="PF00005">
    <property type="entry name" value="ABC_tran"/>
    <property type="match status" value="1"/>
</dbReference>
<keyword evidence="2" id="KW-0813">Transport</keyword>
<reference evidence="9" key="1">
    <citation type="journal article" date="2018" name="Nat. Microbiol.">
        <title>Leveraging single-cell genomics to expand the fungal tree of life.</title>
        <authorList>
            <person name="Ahrendt S.R."/>
            <person name="Quandt C.A."/>
            <person name="Ciobanu D."/>
            <person name="Clum A."/>
            <person name="Salamov A."/>
            <person name="Andreopoulos B."/>
            <person name="Cheng J.F."/>
            <person name="Woyke T."/>
            <person name="Pelin A."/>
            <person name="Henrissat B."/>
            <person name="Reynolds N.K."/>
            <person name="Benny G.L."/>
            <person name="Smith M.E."/>
            <person name="James T.Y."/>
            <person name="Grigoriev I.V."/>
        </authorList>
    </citation>
    <scope>NUCLEOTIDE SEQUENCE [LARGE SCALE GENOMIC DNA]</scope>
    <source>
        <strain evidence="9">RSA 468</strain>
    </source>
</reference>
<dbReference type="Pfam" id="PF06472">
    <property type="entry name" value="ABC_membrane_2"/>
    <property type="match status" value="1"/>
</dbReference>
<dbReference type="GO" id="GO:0005778">
    <property type="term" value="C:peroxisomal membrane"/>
    <property type="evidence" value="ECO:0007669"/>
    <property type="project" value="TreeGrafter"/>
</dbReference>
<dbReference type="Gene3D" id="3.40.50.300">
    <property type="entry name" value="P-loop containing nucleotide triphosphate hydrolases"/>
    <property type="match status" value="1"/>
</dbReference>
<dbReference type="AlphaFoldDB" id="A0A4P9ZLV6"/>
<evidence type="ECO:0000256" key="1">
    <source>
        <dbReference type="ARBA" id="ARBA00008575"/>
    </source>
</evidence>
<keyword evidence="9" id="KW-1185">Reference proteome</keyword>
<dbReference type="GO" id="GO:0042760">
    <property type="term" value="P:very long-chain fatty acid catabolic process"/>
    <property type="evidence" value="ECO:0007669"/>
    <property type="project" value="TreeGrafter"/>
</dbReference>
<dbReference type="Gene3D" id="1.20.1560.10">
    <property type="entry name" value="ABC transporter type 1, transmembrane domain"/>
    <property type="match status" value="1"/>
</dbReference>
<name>A0A4P9ZLV6_9FUNG</name>
<dbReference type="PANTHER" id="PTHR11384:SF62">
    <property type="entry name" value="ATP-BINDING CASSETTE SUB-FAMILY D MEMBER 3"/>
    <property type="match status" value="1"/>
</dbReference>
<keyword evidence="5" id="KW-0472">Membrane</keyword>
<dbReference type="InterPro" id="IPR050835">
    <property type="entry name" value="ABC_transporter_sub-D"/>
</dbReference>
<evidence type="ECO:0000256" key="2">
    <source>
        <dbReference type="ARBA" id="ARBA00022448"/>
    </source>
</evidence>
<accession>A0A4P9ZLV6</accession>
<evidence type="ECO:0000256" key="4">
    <source>
        <dbReference type="ARBA" id="ARBA00022989"/>
    </source>
</evidence>
<dbReference type="Proteomes" id="UP000268162">
    <property type="component" value="Unassembled WGS sequence"/>
</dbReference>
<sequence length="540" mass="60115">MAHVISLLAGSKRSKTSLFAAVLVASIAVRKLHRQWQQKQKQAAAAKSAQEKAPEAAGLSSKTAGGKRSRKIGVDAQFIAEIKRLLPICVPGFKSPEFGMLIALASVLIVRSWLDIWFSSFNGMVVKAIVSRDRARFISKVALEFGFMMWPLSIVNNSLKLIINALSLRFRTRLTRHAHSEYLKGITFYKMTNLDARIQNVDQLITQDISKFSDSLSHLYSDTLKPLVDIFLFAYKLGQAIGGSAPLAMVGYFFCSAVILRNISPPFGKYTAMEQSLEGQFRYTHSRIITHAEEIAFYDGGERERELVNSSFRRIVQHIKKVYKLRFLNGVFDSVLVKYGATMIAYYILARPAFDPKYAGQVASGAVDPTQIMEDYSRNSGFLINLSQAVGRLILAGRDITRFAGYTARVSELFTVLNDVSAGKYERSMVEEVEAMVTSGTVDTRALSGHVVYQDGVIDFVHVPVVTPNGDILVRDLNFRIESGMNCLITGPNGCGKSSLFRILGDLWPQFAGSVVKPRPQELFYVPQKPYLPLGTFRDQ</sequence>
<dbReference type="SUPFAM" id="SSF52540">
    <property type="entry name" value="P-loop containing nucleoside triphosphate hydrolases"/>
    <property type="match status" value="1"/>
</dbReference>
<evidence type="ECO:0000313" key="8">
    <source>
        <dbReference type="EMBL" id="RKP33592.1"/>
    </source>
</evidence>
<protein>
    <submittedName>
        <fullName evidence="8">ABC transporter transmembrane region 2-domain-containing protein</fullName>
    </submittedName>
</protein>
<dbReference type="InterPro" id="IPR003439">
    <property type="entry name" value="ABC_transporter-like_ATP-bd"/>
</dbReference>
<evidence type="ECO:0000256" key="5">
    <source>
        <dbReference type="ARBA" id="ARBA00023136"/>
    </source>
</evidence>
<dbReference type="GO" id="GO:0015910">
    <property type="term" value="P:long-chain fatty acid import into peroxisome"/>
    <property type="evidence" value="ECO:0007669"/>
    <property type="project" value="TreeGrafter"/>
</dbReference>
<feature type="domain" description="ABC transmembrane type-1" evidence="7">
    <location>
        <begin position="98"/>
        <end position="337"/>
    </location>
</feature>
<evidence type="ECO:0000256" key="6">
    <source>
        <dbReference type="SAM" id="MobiDB-lite"/>
    </source>
</evidence>
<dbReference type="PROSITE" id="PS50929">
    <property type="entry name" value="ABC_TM1F"/>
    <property type="match status" value="1"/>
</dbReference>
<evidence type="ECO:0000256" key="3">
    <source>
        <dbReference type="ARBA" id="ARBA00022692"/>
    </source>
</evidence>